<feature type="domain" description="AMP-dependent synthetase/ligase" evidence="7">
    <location>
        <begin position="87"/>
        <end position="468"/>
    </location>
</feature>
<dbReference type="EMBL" id="AP025523">
    <property type="protein sequence ID" value="BDE05720.1"/>
    <property type="molecule type" value="Genomic_DNA"/>
</dbReference>
<keyword evidence="6" id="KW-0007">Acetylation</keyword>
<dbReference type="NCBIfam" id="NF001208">
    <property type="entry name" value="PRK00174.1"/>
    <property type="match status" value="1"/>
</dbReference>
<evidence type="ECO:0000256" key="4">
    <source>
        <dbReference type="ARBA" id="ARBA00022741"/>
    </source>
</evidence>
<dbReference type="PANTHER" id="PTHR24095:SF14">
    <property type="entry name" value="ACETYL-COENZYME A SYNTHETASE 1"/>
    <property type="match status" value="1"/>
</dbReference>
<evidence type="ECO:0000259" key="9">
    <source>
        <dbReference type="Pfam" id="PF16177"/>
    </source>
</evidence>
<accession>A0AAN1XUF7</accession>
<dbReference type="AlphaFoldDB" id="A0AAN1XUF7"/>
<dbReference type="SUPFAM" id="SSF56801">
    <property type="entry name" value="Acetyl-CoA synthetase-like"/>
    <property type="match status" value="1"/>
</dbReference>
<keyword evidence="4" id="KW-0547">Nucleotide-binding</keyword>
<dbReference type="InterPro" id="IPR042099">
    <property type="entry name" value="ANL_N_sf"/>
</dbReference>
<dbReference type="PANTHER" id="PTHR24095">
    <property type="entry name" value="ACETYL-COENZYME A SYNTHETASE"/>
    <property type="match status" value="1"/>
</dbReference>
<feature type="domain" description="AMP-binding enzyme C-terminal" evidence="8">
    <location>
        <begin position="528"/>
        <end position="605"/>
    </location>
</feature>
<evidence type="ECO:0000256" key="3">
    <source>
        <dbReference type="ARBA" id="ARBA00022598"/>
    </source>
</evidence>
<dbReference type="InterPro" id="IPR025110">
    <property type="entry name" value="AMP-bd_C"/>
</dbReference>
<dbReference type="Gene3D" id="3.30.300.30">
    <property type="match status" value="1"/>
</dbReference>
<dbReference type="Pfam" id="PF13193">
    <property type="entry name" value="AMP-binding_C"/>
    <property type="match status" value="1"/>
</dbReference>
<evidence type="ECO:0000313" key="11">
    <source>
        <dbReference type="Proteomes" id="UP001317532"/>
    </source>
</evidence>
<evidence type="ECO:0000256" key="2">
    <source>
        <dbReference type="ARBA" id="ARBA00013275"/>
    </source>
</evidence>
<sequence length="628" mass="67870">MSTTASHIEALLQTGEVVAPPPGVQSWFPIADQDAWIAQALRDRDGFWRERAAGIAWETPPSEVFRGSIEDPHWFADGRLNATVSCLDRHAAAHPGAVAYDYLCENGATEQVTYADLHARVNRLANALRADRVAAGDRVIVYMPLTIEGIMAMLACARIGAIHSVVYAGLGATALRDRIVDAGASVVFVGDVTYRRGKPVDLKGIVDKAIDGLEQVRRVVVHRREGAPLRDAREVDWAAFTAGQSAECAPEIVNAEHPLFILYTSGTTGKPKGVVMAHGGYLVGASAMLRETTGITPDDAYWCTSDIGWIVGHTMMVYGALANRYRIILREGSPDFPAADAVYAAMASYRVTQFYTAPTLARMLLRLGDAMLEKHDLLSLKAIYCAGEPLNPEAWRFLHEKVGRGRVAVCNQWWQTELAAPTIGFFPTAAIHPDRSGKALGPIAFSIRDANGAPLPADQGGLLVVETPLPYMFASVWNDPERYAQYFRWGVYVAGDVATVDANGYVTVRGRADDVLNVAGHRIATADVESALVSHPACGEAGVCGVPDELKGEAIVAYVVLRAGREHSEALANELIAHVRAELGPIATPSSIRFAAKLPKTRSGKIMRRLLKAQETGQELGDVTTLEE</sequence>
<dbReference type="GO" id="GO:0003987">
    <property type="term" value="F:acetate-CoA ligase activity"/>
    <property type="evidence" value="ECO:0007669"/>
    <property type="project" value="UniProtKB-EC"/>
</dbReference>
<dbReference type="InterPro" id="IPR032387">
    <property type="entry name" value="ACAS_N"/>
</dbReference>
<dbReference type="Proteomes" id="UP001317532">
    <property type="component" value="Chromosome"/>
</dbReference>
<dbReference type="GO" id="GO:0006085">
    <property type="term" value="P:acetyl-CoA biosynthetic process"/>
    <property type="evidence" value="ECO:0007669"/>
    <property type="project" value="TreeGrafter"/>
</dbReference>
<evidence type="ECO:0000313" key="10">
    <source>
        <dbReference type="EMBL" id="BDE05720.1"/>
    </source>
</evidence>
<dbReference type="RefSeq" id="WP_317996744.1">
    <property type="nucleotide sequence ID" value="NZ_AP025523.1"/>
</dbReference>
<organism evidence="10 11">
    <name type="scientific">Vulcanimicrobium alpinum</name>
    <dbReference type="NCBI Taxonomy" id="3016050"/>
    <lineage>
        <taxon>Bacteria</taxon>
        <taxon>Bacillati</taxon>
        <taxon>Vulcanimicrobiota</taxon>
        <taxon>Vulcanimicrobiia</taxon>
        <taxon>Vulcanimicrobiales</taxon>
        <taxon>Vulcanimicrobiaceae</taxon>
        <taxon>Vulcanimicrobium</taxon>
    </lineage>
</organism>
<dbReference type="EC" id="6.2.1.1" evidence="2"/>
<name>A0AAN1XUF7_UNVUL</name>
<keyword evidence="3 10" id="KW-0436">Ligase</keyword>
<dbReference type="Pfam" id="PF00501">
    <property type="entry name" value="AMP-binding"/>
    <property type="match status" value="1"/>
</dbReference>
<keyword evidence="5" id="KW-0067">ATP-binding</keyword>
<evidence type="ECO:0000256" key="6">
    <source>
        <dbReference type="ARBA" id="ARBA00022990"/>
    </source>
</evidence>
<gene>
    <name evidence="10" type="ORF">WPS_09960</name>
</gene>
<dbReference type="GO" id="GO:0005524">
    <property type="term" value="F:ATP binding"/>
    <property type="evidence" value="ECO:0007669"/>
    <property type="project" value="UniProtKB-KW"/>
</dbReference>
<dbReference type="InterPro" id="IPR045851">
    <property type="entry name" value="AMP-bd_C_sf"/>
</dbReference>
<feature type="domain" description="Acetyl-coenzyme A synthetase N-terminal" evidence="9">
    <location>
        <begin position="35"/>
        <end position="86"/>
    </location>
</feature>
<proteinExistence type="inferred from homology"/>
<dbReference type="GO" id="GO:0005829">
    <property type="term" value="C:cytosol"/>
    <property type="evidence" value="ECO:0007669"/>
    <property type="project" value="TreeGrafter"/>
</dbReference>
<dbReference type="KEGG" id="vab:WPS_09960"/>
<evidence type="ECO:0000256" key="1">
    <source>
        <dbReference type="ARBA" id="ARBA00006432"/>
    </source>
</evidence>
<comment type="similarity">
    <text evidence="1">Belongs to the ATP-dependent AMP-binding enzyme family.</text>
</comment>
<protein>
    <recommendedName>
        <fullName evidence="2">acetate--CoA ligase</fullName>
        <ecNumber evidence="2">6.2.1.1</ecNumber>
    </recommendedName>
</protein>
<dbReference type="PROSITE" id="PS00455">
    <property type="entry name" value="AMP_BINDING"/>
    <property type="match status" value="1"/>
</dbReference>
<keyword evidence="11" id="KW-1185">Reference proteome</keyword>
<evidence type="ECO:0000259" key="7">
    <source>
        <dbReference type="Pfam" id="PF00501"/>
    </source>
</evidence>
<dbReference type="InterPro" id="IPR020845">
    <property type="entry name" value="AMP-binding_CS"/>
</dbReference>
<dbReference type="Pfam" id="PF16177">
    <property type="entry name" value="ACAS_N"/>
    <property type="match status" value="1"/>
</dbReference>
<dbReference type="InterPro" id="IPR000873">
    <property type="entry name" value="AMP-dep_synth/lig_dom"/>
</dbReference>
<evidence type="ECO:0000259" key="8">
    <source>
        <dbReference type="Pfam" id="PF13193"/>
    </source>
</evidence>
<reference evidence="10 11" key="1">
    <citation type="journal article" date="2022" name="ISME Commun">
        <title>Vulcanimicrobium alpinus gen. nov. sp. nov., the first cultivated representative of the candidate phylum 'Eremiobacterota', is a metabolically versatile aerobic anoxygenic phototroph.</title>
        <authorList>
            <person name="Yabe S."/>
            <person name="Muto K."/>
            <person name="Abe K."/>
            <person name="Yokota A."/>
            <person name="Staudigel H."/>
            <person name="Tebo B.M."/>
        </authorList>
    </citation>
    <scope>NUCLEOTIDE SEQUENCE [LARGE SCALE GENOMIC DNA]</scope>
    <source>
        <strain evidence="10 11">WC8-2</strain>
    </source>
</reference>
<dbReference type="Gene3D" id="3.40.50.12780">
    <property type="entry name" value="N-terminal domain of ligase-like"/>
    <property type="match status" value="1"/>
</dbReference>
<evidence type="ECO:0000256" key="5">
    <source>
        <dbReference type="ARBA" id="ARBA00022840"/>
    </source>
</evidence>